<evidence type="ECO:0000313" key="2">
    <source>
        <dbReference type="EMBL" id="KZX22025.1"/>
    </source>
</evidence>
<dbReference type="RefSeq" id="WP_068208755.1">
    <property type="nucleotide sequence ID" value="NZ_CP047186.1"/>
</dbReference>
<dbReference type="Proteomes" id="UP000076717">
    <property type="component" value="Unassembled WGS sequence"/>
</dbReference>
<dbReference type="PATRIC" id="fig|1671680.3.peg.856"/>
<keyword evidence="3" id="KW-1185">Reference proteome</keyword>
<dbReference type="AlphaFoldDB" id="A0A166IA50"/>
<dbReference type="NCBIfam" id="NF009314">
    <property type="entry name" value="PRK12674.1-2"/>
    <property type="match status" value="1"/>
</dbReference>
<accession>A0A166IA50</accession>
<evidence type="ECO:0000256" key="1">
    <source>
        <dbReference type="ARBA" id="ARBA00008404"/>
    </source>
</evidence>
<name>A0A166IA50_9MICO</name>
<gene>
    <name evidence="2" type="primary">mrpG</name>
    <name evidence="2" type="ORF">ACH61_00806</name>
</gene>
<dbReference type="InterPro" id="IPR005133">
    <property type="entry name" value="PhaG_MnhG_YufB"/>
</dbReference>
<protein>
    <submittedName>
        <fullName evidence="2">Na(+)/H(+) antiporter subunit G</fullName>
    </submittedName>
</protein>
<dbReference type="Pfam" id="PF03334">
    <property type="entry name" value="PhaG_MnhG_YufB"/>
    <property type="match status" value="1"/>
</dbReference>
<dbReference type="PANTHER" id="PTHR34703:SF1">
    <property type="entry name" value="ANTIPORTER SUBUNIT MNHG2-RELATED"/>
    <property type="match status" value="1"/>
</dbReference>
<organism evidence="2 3">
    <name type="scientific">Rathayibacter tanaceti</name>
    <dbReference type="NCBI Taxonomy" id="1671680"/>
    <lineage>
        <taxon>Bacteria</taxon>
        <taxon>Bacillati</taxon>
        <taxon>Actinomycetota</taxon>
        <taxon>Actinomycetes</taxon>
        <taxon>Micrococcales</taxon>
        <taxon>Microbacteriaceae</taxon>
        <taxon>Rathayibacter</taxon>
    </lineage>
</organism>
<sequence>MELFLDVLTAVLLIAGGLLSLIAAVGLLRFGDLLSRMHAGTKPQVLGLICVMLAVAIRNPGFAAAGTIVLVIGFQLLTVPVSAHMVGRAAYRAEAVSPGFLVVDELAEAVSRADEQARATGAETGHASGEAARTSSEPEPEDEGGPAATA</sequence>
<dbReference type="NCBIfam" id="TIGR01300">
    <property type="entry name" value="CPA3_mnhG_phaG"/>
    <property type="match status" value="1"/>
</dbReference>
<reference evidence="2 3" key="1">
    <citation type="submission" date="2015-08" db="EMBL/GenBank/DDBJ databases">
        <title>Draft Genome Sequence of Rathayibacter sp. Strain VKM Ac-2596 Isolated from Leaf Gall Induced by Plant-Parasitic Nematodes.</title>
        <authorList>
            <person name="Vasilenko O.V."/>
            <person name="Starodumova I.P."/>
            <person name="Tarlachkov S.V."/>
            <person name="Dorofeeva L.V."/>
            <person name="Evtushenko L.I."/>
        </authorList>
    </citation>
    <scope>NUCLEOTIDE SEQUENCE [LARGE SCALE GENOMIC DNA]</scope>
    <source>
        <strain evidence="2 3">VKM Ac-2596</strain>
    </source>
</reference>
<dbReference type="PANTHER" id="PTHR34703">
    <property type="entry name" value="ANTIPORTER SUBUNIT MNHG2-RELATED"/>
    <property type="match status" value="1"/>
</dbReference>
<proteinExistence type="inferred from homology"/>
<comment type="caution">
    <text evidence="2">The sequence shown here is derived from an EMBL/GenBank/DDBJ whole genome shotgun (WGS) entry which is preliminary data.</text>
</comment>
<dbReference type="GO" id="GO:0015385">
    <property type="term" value="F:sodium:proton antiporter activity"/>
    <property type="evidence" value="ECO:0007669"/>
    <property type="project" value="TreeGrafter"/>
</dbReference>
<comment type="similarity">
    <text evidence="1">Belongs to the CPA3 antiporters (TC 2.A.63) subunit G family.</text>
</comment>
<dbReference type="EMBL" id="LIIN01000017">
    <property type="protein sequence ID" value="KZX22025.1"/>
    <property type="molecule type" value="Genomic_DNA"/>
</dbReference>
<evidence type="ECO:0000313" key="3">
    <source>
        <dbReference type="Proteomes" id="UP000076717"/>
    </source>
</evidence>